<evidence type="ECO:0000259" key="10">
    <source>
        <dbReference type="PROSITE" id="PS51330"/>
    </source>
</evidence>
<dbReference type="OrthoDB" id="9804315at2"/>
<sequence>MLLSIIVAQSQNRVIGRGNKLPWYLSEDLKYFKRITQGKPIVMGRKTYESIGRPLPGRTNIVISRNPDYTQPGTRVVGSLEEALELAEQQALVDGSEELLVIGGAEIYAQALVLADRLYITQVHAEIEGDAFFPEIDPQDWETVLRQDFSAEGPNPYDYSFVVYQRCQAKEDVV</sequence>
<keyword evidence="6 8" id="KW-0560">Oxidoreductase</keyword>
<evidence type="ECO:0000256" key="3">
    <source>
        <dbReference type="ARBA" id="ARBA00012856"/>
    </source>
</evidence>
<evidence type="ECO:0000256" key="2">
    <source>
        <dbReference type="ARBA" id="ARBA00009539"/>
    </source>
</evidence>
<dbReference type="GO" id="GO:0070401">
    <property type="term" value="F:NADP+ binding"/>
    <property type="evidence" value="ECO:0007669"/>
    <property type="project" value="UniProtKB-ARBA"/>
</dbReference>
<comment type="similarity">
    <text evidence="2 8 9">Belongs to the dihydrofolate reductase family.</text>
</comment>
<comment type="caution">
    <text evidence="11">The sequence shown here is derived from an EMBL/GenBank/DDBJ whole genome shotgun (WGS) entry which is preliminary data.</text>
</comment>
<comment type="pathway">
    <text evidence="1 8">Cofactor biosynthesis; tetrahydrofolate biosynthesis; 5,6,7,8-tetrahydrofolate from 7,8-dihydrofolate: step 1/1.</text>
</comment>
<evidence type="ECO:0000256" key="4">
    <source>
        <dbReference type="ARBA" id="ARBA00022563"/>
    </source>
</evidence>
<evidence type="ECO:0000256" key="7">
    <source>
        <dbReference type="ARBA" id="ARBA00025067"/>
    </source>
</evidence>
<proteinExistence type="inferred from homology"/>
<dbReference type="GO" id="GO:0046452">
    <property type="term" value="P:dihydrofolate metabolic process"/>
    <property type="evidence" value="ECO:0007669"/>
    <property type="project" value="TreeGrafter"/>
</dbReference>
<evidence type="ECO:0000256" key="8">
    <source>
        <dbReference type="PIRNR" id="PIRNR000194"/>
    </source>
</evidence>
<dbReference type="GO" id="GO:0005829">
    <property type="term" value="C:cytosol"/>
    <property type="evidence" value="ECO:0007669"/>
    <property type="project" value="TreeGrafter"/>
</dbReference>
<dbReference type="UniPathway" id="UPA00077">
    <property type="reaction ID" value="UER00158"/>
</dbReference>
<dbReference type="GO" id="GO:0046654">
    <property type="term" value="P:tetrahydrofolate biosynthetic process"/>
    <property type="evidence" value="ECO:0007669"/>
    <property type="project" value="UniProtKB-UniPathway"/>
</dbReference>
<dbReference type="Proteomes" id="UP000027318">
    <property type="component" value="Unassembled WGS sequence"/>
</dbReference>
<dbReference type="RefSeq" id="WP_036543406.1">
    <property type="nucleotide sequence ID" value="NZ_JMSZ01000010.1"/>
</dbReference>
<comment type="function">
    <text evidence="7 8">Key enzyme in folate metabolism. Catalyzes an essential reaction for de novo glycine and purine synthesis, and for DNA precursor synthesis.</text>
</comment>
<dbReference type="InterPro" id="IPR001796">
    <property type="entry name" value="DHFR_dom"/>
</dbReference>
<name>A0A063Y470_9GAMM</name>
<evidence type="ECO:0000256" key="5">
    <source>
        <dbReference type="ARBA" id="ARBA00022857"/>
    </source>
</evidence>
<dbReference type="Gene3D" id="3.40.430.10">
    <property type="entry name" value="Dihydrofolate Reductase, subunit A"/>
    <property type="match status" value="1"/>
</dbReference>
<dbReference type="PANTHER" id="PTHR48069">
    <property type="entry name" value="DIHYDROFOLATE REDUCTASE"/>
    <property type="match status" value="1"/>
</dbReference>
<dbReference type="SUPFAM" id="SSF53597">
    <property type="entry name" value="Dihydrofolate reductase-like"/>
    <property type="match status" value="1"/>
</dbReference>
<evidence type="ECO:0000313" key="12">
    <source>
        <dbReference type="Proteomes" id="UP000027318"/>
    </source>
</evidence>
<evidence type="ECO:0000313" key="11">
    <source>
        <dbReference type="EMBL" id="KDE41123.1"/>
    </source>
</evidence>
<dbReference type="PANTHER" id="PTHR48069:SF3">
    <property type="entry name" value="DIHYDROFOLATE REDUCTASE"/>
    <property type="match status" value="1"/>
</dbReference>
<feature type="domain" description="DHFR" evidence="10">
    <location>
        <begin position="2"/>
        <end position="166"/>
    </location>
</feature>
<reference evidence="11 12" key="1">
    <citation type="journal article" date="2005" name="Int. J. Syst. Evol. Microbiol.">
        <title>Nitrincola lacisaponensis gen. nov., sp. nov., a novel alkaliphilic bacterium isolated from an alkaline, saline lake.</title>
        <authorList>
            <person name="Dimitriu P.A."/>
            <person name="Shukla S.K."/>
            <person name="Conradt J."/>
            <person name="Marquez M.C."/>
            <person name="Ventosa A."/>
            <person name="Maglia A."/>
            <person name="Peyton B.M."/>
            <person name="Pinkart H.C."/>
            <person name="Mormile M.R."/>
        </authorList>
    </citation>
    <scope>NUCLEOTIDE SEQUENCE [LARGE SCALE GENOMIC DNA]</scope>
    <source>
        <strain evidence="11 12">4CA</strain>
    </source>
</reference>
<dbReference type="PROSITE" id="PS00075">
    <property type="entry name" value="DHFR_1"/>
    <property type="match status" value="1"/>
</dbReference>
<comment type="catalytic activity">
    <reaction evidence="8">
        <text>(6S)-5,6,7,8-tetrahydrofolate + NADP(+) = 7,8-dihydrofolate + NADPH + H(+)</text>
        <dbReference type="Rhea" id="RHEA:15009"/>
        <dbReference type="ChEBI" id="CHEBI:15378"/>
        <dbReference type="ChEBI" id="CHEBI:57451"/>
        <dbReference type="ChEBI" id="CHEBI:57453"/>
        <dbReference type="ChEBI" id="CHEBI:57783"/>
        <dbReference type="ChEBI" id="CHEBI:58349"/>
        <dbReference type="EC" id="1.5.1.3"/>
    </reaction>
</comment>
<keyword evidence="4 8" id="KW-0554">One-carbon metabolism</keyword>
<dbReference type="AlphaFoldDB" id="A0A063Y470"/>
<dbReference type="STRING" id="267850.ADINL_0428"/>
<dbReference type="GO" id="GO:0004146">
    <property type="term" value="F:dihydrofolate reductase activity"/>
    <property type="evidence" value="ECO:0007669"/>
    <property type="project" value="UniProtKB-EC"/>
</dbReference>
<dbReference type="CDD" id="cd00209">
    <property type="entry name" value="DHFR"/>
    <property type="match status" value="1"/>
</dbReference>
<dbReference type="Pfam" id="PF00186">
    <property type="entry name" value="DHFR_1"/>
    <property type="match status" value="1"/>
</dbReference>
<evidence type="ECO:0000256" key="6">
    <source>
        <dbReference type="ARBA" id="ARBA00023002"/>
    </source>
</evidence>
<dbReference type="EC" id="1.5.1.3" evidence="3 8"/>
<keyword evidence="12" id="KW-1185">Reference proteome</keyword>
<dbReference type="PROSITE" id="PS51330">
    <property type="entry name" value="DHFR_2"/>
    <property type="match status" value="1"/>
</dbReference>
<evidence type="ECO:0000256" key="1">
    <source>
        <dbReference type="ARBA" id="ARBA00004903"/>
    </source>
</evidence>
<dbReference type="PATRIC" id="fig|267850.7.peg.425"/>
<organism evidence="11 12">
    <name type="scientific">Nitrincola lacisaponensis</name>
    <dbReference type="NCBI Taxonomy" id="267850"/>
    <lineage>
        <taxon>Bacteria</taxon>
        <taxon>Pseudomonadati</taxon>
        <taxon>Pseudomonadota</taxon>
        <taxon>Gammaproteobacteria</taxon>
        <taxon>Oceanospirillales</taxon>
        <taxon>Oceanospirillaceae</taxon>
        <taxon>Nitrincola</taxon>
    </lineage>
</organism>
<dbReference type="PIRSF" id="PIRSF000194">
    <property type="entry name" value="DHFR"/>
    <property type="match status" value="1"/>
</dbReference>
<dbReference type="GO" id="GO:0046655">
    <property type="term" value="P:folic acid metabolic process"/>
    <property type="evidence" value="ECO:0007669"/>
    <property type="project" value="TreeGrafter"/>
</dbReference>
<keyword evidence="5 8" id="KW-0521">NADP</keyword>
<dbReference type="PRINTS" id="PR00070">
    <property type="entry name" value="DHFR"/>
</dbReference>
<gene>
    <name evidence="11" type="ORF">ADINL_0428</name>
</gene>
<dbReference type="InterPro" id="IPR024072">
    <property type="entry name" value="DHFR-like_dom_sf"/>
</dbReference>
<evidence type="ECO:0000256" key="9">
    <source>
        <dbReference type="RuleBase" id="RU004474"/>
    </source>
</evidence>
<accession>A0A063Y470</accession>
<protein>
    <recommendedName>
        <fullName evidence="3 8">Dihydrofolate reductase</fullName>
        <ecNumber evidence="3 8">1.5.1.3</ecNumber>
    </recommendedName>
</protein>
<dbReference type="EMBL" id="JMSZ01000010">
    <property type="protein sequence ID" value="KDE41123.1"/>
    <property type="molecule type" value="Genomic_DNA"/>
</dbReference>
<dbReference type="FunFam" id="3.40.430.10:FF:000001">
    <property type="entry name" value="Dihydrofolate reductase"/>
    <property type="match status" value="1"/>
</dbReference>
<dbReference type="InterPro" id="IPR012259">
    <property type="entry name" value="DHFR"/>
</dbReference>
<dbReference type="GO" id="GO:0006730">
    <property type="term" value="P:one-carbon metabolic process"/>
    <property type="evidence" value="ECO:0007669"/>
    <property type="project" value="UniProtKB-KW"/>
</dbReference>
<dbReference type="InterPro" id="IPR017925">
    <property type="entry name" value="DHFR_CS"/>
</dbReference>